<keyword evidence="2" id="KW-0808">Transferase</keyword>
<dbReference type="AlphaFoldDB" id="A0A5A7N9C4"/>
<keyword evidence="3" id="KW-1185">Reference proteome</keyword>
<dbReference type="EMBL" id="BKCN01000005">
    <property type="protein sequence ID" value="GER03616.1"/>
    <property type="molecule type" value="Genomic_DNA"/>
</dbReference>
<proteinExistence type="predicted"/>
<dbReference type="GO" id="GO:0008757">
    <property type="term" value="F:S-adenosylmethionine-dependent methyltransferase activity"/>
    <property type="evidence" value="ECO:0007669"/>
    <property type="project" value="InterPro"/>
</dbReference>
<evidence type="ECO:0000313" key="2">
    <source>
        <dbReference type="EMBL" id="GER03616.1"/>
    </source>
</evidence>
<evidence type="ECO:0000259" key="1">
    <source>
        <dbReference type="Pfam" id="PF08241"/>
    </source>
</evidence>
<reference evidence="2 3" key="1">
    <citation type="submission" date="2019-09" db="EMBL/GenBank/DDBJ databases">
        <title>NBRP : Genome information of microbial organism related human and environment.</title>
        <authorList>
            <person name="Hattori M."/>
            <person name="Oshima K."/>
            <person name="Inaba H."/>
            <person name="Suda W."/>
            <person name="Sakamoto M."/>
            <person name="Iino T."/>
            <person name="Kitahara M."/>
            <person name="Oshida Y."/>
            <person name="Iida T."/>
            <person name="Kudo T."/>
            <person name="Itoh T."/>
            <person name="Ohkuma M."/>
        </authorList>
    </citation>
    <scope>NUCLEOTIDE SEQUENCE [LARGE SCALE GENOMIC DNA]</scope>
    <source>
        <strain evidence="2 3">Q-1</strain>
    </source>
</reference>
<sequence length="219" mass="23781">MAGIGYAPPLLDQLLVRHDVAGKKPPASMVALMPAAQGVVHWPDTHRNATALVEEDALPLPDGSFDRLVLIHALEVADHLPGLLRELWRVLSPGGRVIIIVPRRRGTWAGFERTPFGSGQPYSSQQLERTLASYLLPVTRIRRSLFVPPFGPFSQGRGVRFLERSGALFLGSLAGLLIVEAEKQIYRAVPNAPVQRPVFAPAIRKPALGSLSQSHGGES</sequence>
<protein>
    <submittedName>
        <fullName evidence="2">SAM-dependent methyltransferase</fullName>
    </submittedName>
</protein>
<feature type="domain" description="Methyltransferase type 11" evidence="1">
    <location>
        <begin position="53"/>
        <end position="99"/>
    </location>
</feature>
<dbReference type="InterPro" id="IPR029063">
    <property type="entry name" value="SAM-dependent_MTases_sf"/>
</dbReference>
<dbReference type="GO" id="GO:0032259">
    <property type="term" value="P:methylation"/>
    <property type="evidence" value="ECO:0007669"/>
    <property type="project" value="UniProtKB-KW"/>
</dbReference>
<dbReference type="CDD" id="cd02440">
    <property type="entry name" value="AdoMet_MTases"/>
    <property type="match status" value="1"/>
</dbReference>
<dbReference type="InterPro" id="IPR013216">
    <property type="entry name" value="Methyltransf_11"/>
</dbReference>
<evidence type="ECO:0000313" key="3">
    <source>
        <dbReference type="Proteomes" id="UP000324996"/>
    </source>
</evidence>
<gene>
    <name evidence="2" type="ORF">JCM17846_12980</name>
</gene>
<dbReference type="Proteomes" id="UP000324996">
    <property type="component" value="Unassembled WGS sequence"/>
</dbReference>
<accession>A0A5A7N9C4</accession>
<dbReference type="Gene3D" id="3.40.50.150">
    <property type="entry name" value="Vaccinia Virus protein VP39"/>
    <property type="match status" value="1"/>
</dbReference>
<name>A0A5A7N9C4_9PROT</name>
<comment type="caution">
    <text evidence="2">The sequence shown here is derived from an EMBL/GenBank/DDBJ whole genome shotgun (WGS) entry which is preliminary data.</text>
</comment>
<organism evidence="2 3">
    <name type="scientific">Iodidimonas nitroreducens</name>
    <dbReference type="NCBI Taxonomy" id="1236968"/>
    <lineage>
        <taxon>Bacteria</taxon>
        <taxon>Pseudomonadati</taxon>
        <taxon>Pseudomonadota</taxon>
        <taxon>Alphaproteobacteria</taxon>
        <taxon>Iodidimonadales</taxon>
        <taxon>Iodidimonadaceae</taxon>
        <taxon>Iodidimonas</taxon>
    </lineage>
</organism>
<dbReference type="SUPFAM" id="SSF53335">
    <property type="entry name" value="S-adenosyl-L-methionine-dependent methyltransferases"/>
    <property type="match status" value="1"/>
</dbReference>
<dbReference type="Pfam" id="PF08241">
    <property type="entry name" value="Methyltransf_11"/>
    <property type="match status" value="1"/>
</dbReference>
<keyword evidence="2" id="KW-0489">Methyltransferase</keyword>